<organism evidence="1 2">
    <name type="scientific">Rhipicephalus sanguineus</name>
    <name type="common">Brown dog tick</name>
    <name type="synonym">Ixodes sanguineus</name>
    <dbReference type="NCBI Taxonomy" id="34632"/>
    <lineage>
        <taxon>Eukaryota</taxon>
        <taxon>Metazoa</taxon>
        <taxon>Ecdysozoa</taxon>
        <taxon>Arthropoda</taxon>
        <taxon>Chelicerata</taxon>
        <taxon>Arachnida</taxon>
        <taxon>Acari</taxon>
        <taxon>Parasitiformes</taxon>
        <taxon>Ixodida</taxon>
        <taxon>Ixodoidea</taxon>
        <taxon>Ixodidae</taxon>
        <taxon>Rhipicephalinae</taxon>
        <taxon>Rhipicephalus</taxon>
        <taxon>Rhipicephalus</taxon>
    </lineage>
</organism>
<dbReference type="Gene3D" id="3.40.50.720">
    <property type="entry name" value="NAD(P)-binding Rossmann-like Domain"/>
    <property type="match status" value="1"/>
</dbReference>
<comment type="caution">
    <text evidence="1">The sequence shown here is derived from an EMBL/GenBank/DDBJ whole genome shotgun (WGS) entry which is preliminary data.</text>
</comment>
<dbReference type="SUPFAM" id="SSF51735">
    <property type="entry name" value="NAD(P)-binding Rossmann-fold domains"/>
    <property type="match status" value="1"/>
</dbReference>
<dbReference type="AlphaFoldDB" id="A0A9D4PVR0"/>
<dbReference type="InterPro" id="IPR002347">
    <property type="entry name" value="SDR_fam"/>
</dbReference>
<evidence type="ECO:0000313" key="1">
    <source>
        <dbReference type="EMBL" id="KAH7956694.1"/>
    </source>
</evidence>
<dbReference type="VEuPathDB" id="VectorBase:RSAN_043354"/>
<dbReference type="PANTHER" id="PTHR43975">
    <property type="entry name" value="ZGC:101858"/>
    <property type="match status" value="1"/>
</dbReference>
<dbReference type="EMBL" id="JABSTV010001250">
    <property type="protein sequence ID" value="KAH7956694.1"/>
    <property type="molecule type" value="Genomic_DNA"/>
</dbReference>
<proteinExistence type="predicted"/>
<accession>A0A9D4PVR0</accession>
<evidence type="ECO:0000313" key="2">
    <source>
        <dbReference type="Proteomes" id="UP000821837"/>
    </source>
</evidence>
<protein>
    <submittedName>
        <fullName evidence="1">Uncharacterized protein</fullName>
    </submittedName>
</protein>
<reference evidence="1" key="1">
    <citation type="journal article" date="2020" name="Cell">
        <title>Large-Scale Comparative Analyses of Tick Genomes Elucidate Their Genetic Diversity and Vector Capacities.</title>
        <authorList>
            <consortium name="Tick Genome and Microbiome Consortium (TIGMIC)"/>
            <person name="Jia N."/>
            <person name="Wang J."/>
            <person name="Shi W."/>
            <person name="Du L."/>
            <person name="Sun Y."/>
            <person name="Zhan W."/>
            <person name="Jiang J.F."/>
            <person name="Wang Q."/>
            <person name="Zhang B."/>
            <person name="Ji P."/>
            <person name="Bell-Sakyi L."/>
            <person name="Cui X.M."/>
            <person name="Yuan T.T."/>
            <person name="Jiang B.G."/>
            <person name="Yang W.F."/>
            <person name="Lam T.T."/>
            <person name="Chang Q.C."/>
            <person name="Ding S.J."/>
            <person name="Wang X.J."/>
            <person name="Zhu J.G."/>
            <person name="Ruan X.D."/>
            <person name="Zhao L."/>
            <person name="Wei J.T."/>
            <person name="Ye R.Z."/>
            <person name="Que T.C."/>
            <person name="Du C.H."/>
            <person name="Zhou Y.H."/>
            <person name="Cheng J.X."/>
            <person name="Dai P.F."/>
            <person name="Guo W.B."/>
            <person name="Han X.H."/>
            <person name="Huang E.J."/>
            <person name="Li L.F."/>
            <person name="Wei W."/>
            <person name="Gao Y.C."/>
            <person name="Liu J.Z."/>
            <person name="Shao H.Z."/>
            <person name="Wang X."/>
            <person name="Wang C.C."/>
            <person name="Yang T.C."/>
            <person name="Huo Q.B."/>
            <person name="Li W."/>
            <person name="Chen H.Y."/>
            <person name="Chen S.E."/>
            <person name="Zhou L.G."/>
            <person name="Ni X.B."/>
            <person name="Tian J.H."/>
            <person name="Sheng Y."/>
            <person name="Liu T."/>
            <person name="Pan Y.S."/>
            <person name="Xia L.Y."/>
            <person name="Li J."/>
            <person name="Zhao F."/>
            <person name="Cao W.C."/>
        </authorList>
    </citation>
    <scope>NUCLEOTIDE SEQUENCE</scope>
    <source>
        <strain evidence="1">Rsan-2018</strain>
    </source>
</reference>
<sequence length="114" mass="12040">MTRLPGVSEEGFMESLEKFGNDKHALGRIGTPEEVAHSIAFLASDDAAFVTGITMPVEGGMLLLSPISDAPEILCDCGHCVALDNFSEEECLCCREMGDPVTAAQPEGCITGHP</sequence>
<keyword evidence="2" id="KW-1185">Reference proteome</keyword>
<dbReference type="Pfam" id="PF13561">
    <property type="entry name" value="adh_short_C2"/>
    <property type="match status" value="1"/>
</dbReference>
<reference evidence="1" key="2">
    <citation type="submission" date="2021-09" db="EMBL/GenBank/DDBJ databases">
        <authorList>
            <person name="Jia N."/>
            <person name="Wang J."/>
            <person name="Shi W."/>
            <person name="Du L."/>
            <person name="Sun Y."/>
            <person name="Zhan W."/>
            <person name="Jiang J."/>
            <person name="Wang Q."/>
            <person name="Zhang B."/>
            <person name="Ji P."/>
            <person name="Sakyi L.B."/>
            <person name="Cui X."/>
            <person name="Yuan T."/>
            <person name="Jiang B."/>
            <person name="Yang W."/>
            <person name="Lam T.T.-Y."/>
            <person name="Chang Q."/>
            <person name="Ding S."/>
            <person name="Wang X."/>
            <person name="Zhu J."/>
            <person name="Ruan X."/>
            <person name="Zhao L."/>
            <person name="Wei J."/>
            <person name="Que T."/>
            <person name="Du C."/>
            <person name="Cheng J."/>
            <person name="Dai P."/>
            <person name="Han X."/>
            <person name="Huang E."/>
            <person name="Gao Y."/>
            <person name="Liu J."/>
            <person name="Shao H."/>
            <person name="Ye R."/>
            <person name="Li L."/>
            <person name="Wei W."/>
            <person name="Wang X."/>
            <person name="Wang C."/>
            <person name="Huo Q."/>
            <person name="Li W."/>
            <person name="Guo W."/>
            <person name="Chen H."/>
            <person name="Chen S."/>
            <person name="Zhou L."/>
            <person name="Zhou L."/>
            <person name="Ni X."/>
            <person name="Tian J."/>
            <person name="Zhou Y."/>
            <person name="Sheng Y."/>
            <person name="Liu T."/>
            <person name="Pan Y."/>
            <person name="Xia L."/>
            <person name="Li J."/>
            <person name="Zhao F."/>
            <person name="Cao W."/>
        </authorList>
    </citation>
    <scope>NUCLEOTIDE SEQUENCE</scope>
    <source>
        <strain evidence="1">Rsan-2018</strain>
        <tissue evidence="1">Larvae</tissue>
    </source>
</reference>
<dbReference type="PANTHER" id="PTHR43975:SF2">
    <property type="entry name" value="EG:BACR7A4.14 PROTEIN-RELATED"/>
    <property type="match status" value="1"/>
</dbReference>
<gene>
    <name evidence="1" type="ORF">HPB52_011774</name>
</gene>
<dbReference type="InterPro" id="IPR036291">
    <property type="entry name" value="NAD(P)-bd_dom_sf"/>
</dbReference>
<dbReference type="Proteomes" id="UP000821837">
    <property type="component" value="Unassembled WGS sequence"/>
</dbReference>
<name>A0A9D4PVR0_RHISA</name>